<evidence type="ECO:0000313" key="2">
    <source>
        <dbReference type="Proteomes" id="UP001152888"/>
    </source>
</evidence>
<name>A0A9P0PYF8_ACAOB</name>
<keyword evidence="2" id="KW-1185">Reference proteome</keyword>
<sequence length="34" mass="4245">MDFLNNIFLVIIRRLPRQPPIPFCDVFSFRRFIY</sequence>
<comment type="caution">
    <text evidence="1">The sequence shown here is derived from an EMBL/GenBank/DDBJ whole genome shotgun (WGS) entry which is preliminary data.</text>
</comment>
<dbReference type="AlphaFoldDB" id="A0A9P0PYF8"/>
<dbReference type="EMBL" id="CAKOFQ010007550">
    <property type="protein sequence ID" value="CAH2003667.1"/>
    <property type="molecule type" value="Genomic_DNA"/>
</dbReference>
<gene>
    <name evidence="1" type="ORF">ACAOBT_LOCUS27548</name>
</gene>
<evidence type="ECO:0000313" key="1">
    <source>
        <dbReference type="EMBL" id="CAH2003667.1"/>
    </source>
</evidence>
<organism evidence="1 2">
    <name type="scientific">Acanthoscelides obtectus</name>
    <name type="common">Bean weevil</name>
    <name type="synonym">Bruchus obtectus</name>
    <dbReference type="NCBI Taxonomy" id="200917"/>
    <lineage>
        <taxon>Eukaryota</taxon>
        <taxon>Metazoa</taxon>
        <taxon>Ecdysozoa</taxon>
        <taxon>Arthropoda</taxon>
        <taxon>Hexapoda</taxon>
        <taxon>Insecta</taxon>
        <taxon>Pterygota</taxon>
        <taxon>Neoptera</taxon>
        <taxon>Endopterygota</taxon>
        <taxon>Coleoptera</taxon>
        <taxon>Polyphaga</taxon>
        <taxon>Cucujiformia</taxon>
        <taxon>Chrysomeloidea</taxon>
        <taxon>Chrysomelidae</taxon>
        <taxon>Bruchinae</taxon>
        <taxon>Bruchini</taxon>
        <taxon>Acanthoscelides</taxon>
    </lineage>
</organism>
<accession>A0A9P0PYF8</accession>
<protein>
    <submittedName>
        <fullName evidence="1">Uncharacterized protein</fullName>
    </submittedName>
</protein>
<reference evidence="1" key="1">
    <citation type="submission" date="2022-03" db="EMBL/GenBank/DDBJ databases">
        <authorList>
            <person name="Sayadi A."/>
        </authorList>
    </citation>
    <scope>NUCLEOTIDE SEQUENCE</scope>
</reference>
<proteinExistence type="predicted"/>
<dbReference type="Proteomes" id="UP001152888">
    <property type="component" value="Unassembled WGS sequence"/>
</dbReference>